<dbReference type="OrthoDB" id="7062951at2"/>
<name>A0A1S8GQF8_9PROT</name>
<gene>
    <name evidence="1" type="ORF">AL01_04130</name>
</gene>
<dbReference type="EMBL" id="JATM01000002">
    <property type="protein sequence ID" value="OOL18925.1"/>
    <property type="molecule type" value="Genomic_DNA"/>
</dbReference>
<evidence type="ECO:0000313" key="2">
    <source>
        <dbReference type="Proteomes" id="UP000200980"/>
    </source>
</evidence>
<dbReference type="InterPro" id="IPR027417">
    <property type="entry name" value="P-loop_NTPase"/>
</dbReference>
<comment type="caution">
    <text evidence="1">The sequence shown here is derived from an EMBL/GenBank/DDBJ whole genome shotgun (WGS) entry which is preliminary data.</text>
</comment>
<dbReference type="SUPFAM" id="SSF52540">
    <property type="entry name" value="P-loop containing nucleoside triphosphate hydrolases"/>
    <property type="match status" value="1"/>
</dbReference>
<proteinExistence type="predicted"/>
<dbReference type="STRING" id="1539051.AL01_04130"/>
<dbReference type="RefSeq" id="WP_077396159.1">
    <property type="nucleotide sequence ID" value="NZ_JATM01000002.1"/>
</dbReference>
<reference evidence="1 2" key="1">
    <citation type="journal article" date="2016" name="PLoS ONE">
        <title>Whole-Genome Sequence Analysis of Bombella intestini LMG 28161T, a Novel Acetic Acid Bacterium Isolated from the Crop of a Red-Tailed Bumble Bee, Bombus lapidarius.</title>
        <authorList>
            <person name="Li L."/>
            <person name="Illeghems K."/>
            <person name="Van Kerrebroeck S."/>
            <person name="Borremans W."/>
            <person name="Cleenwerck I."/>
            <person name="Smagghe G."/>
            <person name="De Vuyst L."/>
            <person name="Vandamme P."/>
        </authorList>
    </citation>
    <scope>NUCLEOTIDE SEQUENCE [LARGE SCALE GENOMIC DNA]</scope>
    <source>
        <strain evidence="1 2">R-52487</strain>
    </source>
</reference>
<dbReference type="CDD" id="cd00882">
    <property type="entry name" value="Ras_like_GTPase"/>
    <property type="match status" value="1"/>
</dbReference>
<dbReference type="Proteomes" id="UP000200980">
    <property type="component" value="Unassembled WGS sequence"/>
</dbReference>
<accession>A0A1S8GQF8</accession>
<evidence type="ECO:0000313" key="1">
    <source>
        <dbReference type="EMBL" id="OOL18925.1"/>
    </source>
</evidence>
<dbReference type="AlphaFoldDB" id="A0A1S8GQF8"/>
<organism evidence="1 2">
    <name type="scientific">Bombella intestini</name>
    <dbReference type="NCBI Taxonomy" id="1539051"/>
    <lineage>
        <taxon>Bacteria</taxon>
        <taxon>Pseudomonadati</taxon>
        <taxon>Pseudomonadota</taxon>
        <taxon>Alphaproteobacteria</taxon>
        <taxon>Acetobacterales</taxon>
        <taxon>Acetobacteraceae</taxon>
        <taxon>Bombella</taxon>
    </lineage>
</organism>
<dbReference type="Gene3D" id="3.40.50.300">
    <property type="entry name" value="P-loop containing nucleotide triphosphate hydrolases"/>
    <property type="match status" value="1"/>
</dbReference>
<sequence length="257" mass="28891">MKTKIKGGIWAILLEIGWELARSYGPTIWKNIKAYWDRKSVAILGITGCGKDSLLARLQGHEIPTVHMNTTDPERRSSFQIEYSDGLGDTICFNVTEGMNVGGEDDDVDDYWADVAQDADVIFYLVDTGRFLDEINHIPTKLNSMDERELRKASPSLKRVSHDMRFLVANKKQSARLAIILNKIDLPLMHAEGDTIDEKMQHYSQDLQELKNAVTKIAESGLGVHRNILAGVFPLSCKDSEMFAQLFPVILRNIAKA</sequence>
<keyword evidence="2" id="KW-1185">Reference proteome</keyword>
<evidence type="ECO:0008006" key="3">
    <source>
        <dbReference type="Google" id="ProtNLM"/>
    </source>
</evidence>
<protein>
    <recommendedName>
        <fullName evidence="3">G domain-containing protein</fullName>
    </recommendedName>
</protein>